<evidence type="ECO:0000313" key="2">
    <source>
        <dbReference type="Proteomes" id="UP000247702"/>
    </source>
</evidence>
<accession>A0A2Z6S7D4</accession>
<dbReference type="STRING" id="94130.A0A2Z6S7D4"/>
<keyword evidence="2" id="KW-1185">Reference proteome</keyword>
<evidence type="ECO:0000313" key="1">
    <source>
        <dbReference type="EMBL" id="GBC04612.1"/>
    </source>
</evidence>
<sequence length="99" mass="11718">MNILNEFLLKHVIAFYELIEEQVANSEIHNIDDKFKIPLTQQVKDSINNIIDYCGSEDQNQQLIPAKAFVLALKRFIYRFLLIDSNIKNMSLRIKFMER</sequence>
<name>A0A2Z6S7D4_9GLOM</name>
<gene>
    <name evidence="1" type="ORF">RclHR1_05780003</name>
</gene>
<dbReference type="Proteomes" id="UP000247702">
    <property type="component" value="Unassembled WGS sequence"/>
</dbReference>
<reference evidence="1 2" key="1">
    <citation type="submission" date="2017-11" db="EMBL/GenBank/DDBJ databases">
        <title>The genome of Rhizophagus clarus HR1 reveals common genetic basis of auxotrophy among arbuscular mycorrhizal fungi.</title>
        <authorList>
            <person name="Kobayashi Y."/>
        </authorList>
    </citation>
    <scope>NUCLEOTIDE SEQUENCE [LARGE SCALE GENOMIC DNA]</scope>
    <source>
        <strain evidence="1 2">HR1</strain>
    </source>
</reference>
<organism evidence="1 2">
    <name type="scientific">Rhizophagus clarus</name>
    <dbReference type="NCBI Taxonomy" id="94130"/>
    <lineage>
        <taxon>Eukaryota</taxon>
        <taxon>Fungi</taxon>
        <taxon>Fungi incertae sedis</taxon>
        <taxon>Mucoromycota</taxon>
        <taxon>Glomeromycotina</taxon>
        <taxon>Glomeromycetes</taxon>
        <taxon>Glomerales</taxon>
        <taxon>Glomeraceae</taxon>
        <taxon>Rhizophagus</taxon>
    </lineage>
</organism>
<dbReference type="EMBL" id="BEXD01003957">
    <property type="protein sequence ID" value="GBC04612.1"/>
    <property type="molecule type" value="Genomic_DNA"/>
</dbReference>
<protein>
    <submittedName>
        <fullName evidence="1">Uncharacterized protein</fullName>
    </submittedName>
</protein>
<dbReference type="AlphaFoldDB" id="A0A2Z6S7D4"/>
<proteinExistence type="predicted"/>
<comment type="caution">
    <text evidence="1">The sequence shown here is derived from an EMBL/GenBank/DDBJ whole genome shotgun (WGS) entry which is preliminary data.</text>
</comment>